<dbReference type="PANTHER" id="PTHR33067">
    <property type="entry name" value="RNA-DIRECTED DNA POLYMERASE-RELATED"/>
    <property type="match status" value="1"/>
</dbReference>
<dbReference type="Gene3D" id="2.40.70.10">
    <property type="entry name" value="Acid Proteases"/>
    <property type="match status" value="1"/>
</dbReference>
<organism evidence="2 3">
    <name type="scientific">Tanacetum coccineum</name>
    <dbReference type="NCBI Taxonomy" id="301880"/>
    <lineage>
        <taxon>Eukaryota</taxon>
        <taxon>Viridiplantae</taxon>
        <taxon>Streptophyta</taxon>
        <taxon>Embryophyta</taxon>
        <taxon>Tracheophyta</taxon>
        <taxon>Spermatophyta</taxon>
        <taxon>Magnoliopsida</taxon>
        <taxon>eudicotyledons</taxon>
        <taxon>Gunneridae</taxon>
        <taxon>Pentapetalae</taxon>
        <taxon>asterids</taxon>
        <taxon>campanulids</taxon>
        <taxon>Asterales</taxon>
        <taxon>Asteraceae</taxon>
        <taxon>Asteroideae</taxon>
        <taxon>Anthemideae</taxon>
        <taxon>Anthemidinae</taxon>
        <taxon>Tanacetum</taxon>
    </lineage>
</organism>
<dbReference type="InterPro" id="IPR021109">
    <property type="entry name" value="Peptidase_aspartic_dom_sf"/>
</dbReference>
<evidence type="ECO:0000313" key="2">
    <source>
        <dbReference type="EMBL" id="GJT30798.1"/>
    </source>
</evidence>
<dbReference type="EMBL" id="BQNB010014654">
    <property type="protein sequence ID" value="GJT30798.1"/>
    <property type="molecule type" value="Genomic_DNA"/>
</dbReference>
<reference evidence="2" key="1">
    <citation type="journal article" date="2022" name="Int. J. Mol. Sci.">
        <title>Draft Genome of Tanacetum Coccineum: Genomic Comparison of Closely Related Tanacetum-Family Plants.</title>
        <authorList>
            <person name="Yamashiro T."/>
            <person name="Shiraishi A."/>
            <person name="Nakayama K."/>
            <person name="Satake H."/>
        </authorList>
    </citation>
    <scope>NUCLEOTIDE SEQUENCE</scope>
</reference>
<name>A0ABQ5CWX6_9ASTR</name>
<sequence>MLVEMTNMTKKASVGIVENVLVKIDKFLFPSDFMIIDMLGDLNETMILGRPFLSTIHARIDVFDKEISLRVGEDIIVFDMNGHVHHPVVLVKNACMINDVQGEESFNPFEIGNDLFSYESPLCLEFKKHNYLCLTKQNNEDTFVSDDMQEDREGEKGMTNMVEPETTTPRLHYCK</sequence>
<accession>A0ABQ5CWX6</accession>
<evidence type="ECO:0000256" key="1">
    <source>
        <dbReference type="SAM" id="MobiDB-lite"/>
    </source>
</evidence>
<dbReference type="Proteomes" id="UP001151760">
    <property type="component" value="Unassembled WGS sequence"/>
</dbReference>
<evidence type="ECO:0000313" key="3">
    <source>
        <dbReference type="Proteomes" id="UP001151760"/>
    </source>
</evidence>
<feature type="region of interest" description="Disordered" evidence="1">
    <location>
        <begin position="151"/>
        <end position="175"/>
    </location>
</feature>
<protein>
    <submittedName>
        <fullName evidence="2">Zinc finger BED domain-containing protein RICESLEEPER 3</fullName>
    </submittedName>
</protein>
<reference evidence="2" key="2">
    <citation type="submission" date="2022-01" db="EMBL/GenBank/DDBJ databases">
        <authorList>
            <person name="Yamashiro T."/>
            <person name="Shiraishi A."/>
            <person name="Satake H."/>
            <person name="Nakayama K."/>
        </authorList>
    </citation>
    <scope>NUCLEOTIDE SEQUENCE</scope>
</reference>
<proteinExistence type="predicted"/>
<comment type="caution">
    <text evidence="2">The sequence shown here is derived from an EMBL/GenBank/DDBJ whole genome shotgun (WGS) entry which is preliminary data.</text>
</comment>
<dbReference type="PANTHER" id="PTHR33067:SF35">
    <property type="entry name" value="ASPARTIC PEPTIDASE DDI1-TYPE DOMAIN-CONTAINING PROTEIN"/>
    <property type="match status" value="1"/>
</dbReference>
<gene>
    <name evidence="2" type="ORF">Tco_0911073</name>
</gene>
<keyword evidence="3" id="KW-1185">Reference proteome</keyword>